<comment type="caution">
    <text evidence="1">The sequence shown here is derived from an EMBL/GenBank/DDBJ whole genome shotgun (WGS) entry which is preliminary data.</text>
</comment>
<evidence type="ECO:0000313" key="2">
    <source>
        <dbReference type="Proteomes" id="UP001066276"/>
    </source>
</evidence>
<evidence type="ECO:0000313" key="1">
    <source>
        <dbReference type="EMBL" id="KAJ1185309.1"/>
    </source>
</evidence>
<organism evidence="1 2">
    <name type="scientific">Pleurodeles waltl</name>
    <name type="common">Iberian ribbed newt</name>
    <dbReference type="NCBI Taxonomy" id="8319"/>
    <lineage>
        <taxon>Eukaryota</taxon>
        <taxon>Metazoa</taxon>
        <taxon>Chordata</taxon>
        <taxon>Craniata</taxon>
        <taxon>Vertebrata</taxon>
        <taxon>Euteleostomi</taxon>
        <taxon>Amphibia</taxon>
        <taxon>Batrachia</taxon>
        <taxon>Caudata</taxon>
        <taxon>Salamandroidea</taxon>
        <taxon>Salamandridae</taxon>
        <taxon>Pleurodelinae</taxon>
        <taxon>Pleurodeles</taxon>
    </lineage>
</organism>
<accession>A0AAV7UAA2</accession>
<keyword evidence="2" id="KW-1185">Reference proteome</keyword>
<sequence length="93" mass="9789">MKEDSNSMEGNVVSETGNVRACGVRDRWSLMDCNGPIPLPTVPLIANSTPEVPAAESLGIPARWPPPSSFSVFLAVKPRQTAATGGALLEEPT</sequence>
<dbReference type="Proteomes" id="UP001066276">
    <property type="component" value="Chromosome 3_1"/>
</dbReference>
<dbReference type="EMBL" id="JANPWB010000005">
    <property type="protein sequence ID" value="KAJ1185309.1"/>
    <property type="molecule type" value="Genomic_DNA"/>
</dbReference>
<dbReference type="AlphaFoldDB" id="A0AAV7UAA2"/>
<reference evidence="1" key="1">
    <citation type="journal article" date="2022" name="bioRxiv">
        <title>Sequencing and chromosome-scale assembly of the giantPleurodeles waltlgenome.</title>
        <authorList>
            <person name="Brown T."/>
            <person name="Elewa A."/>
            <person name="Iarovenko S."/>
            <person name="Subramanian E."/>
            <person name="Araus A.J."/>
            <person name="Petzold A."/>
            <person name="Susuki M."/>
            <person name="Suzuki K.-i.T."/>
            <person name="Hayashi T."/>
            <person name="Toyoda A."/>
            <person name="Oliveira C."/>
            <person name="Osipova E."/>
            <person name="Leigh N.D."/>
            <person name="Simon A."/>
            <person name="Yun M.H."/>
        </authorList>
    </citation>
    <scope>NUCLEOTIDE SEQUENCE</scope>
    <source>
        <strain evidence="1">20211129_DDA</strain>
        <tissue evidence="1">Liver</tissue>
    </source>
</reference>
<protein>
    <submittedName>
        <fullName evidence="1">Uncharacterized protein</fullName>
    </submittedName>
</protein>
<name>A0AAV7UAA2_PLEWA</name>
<proteinExistence type="predicted"/>
<gene>
    <name evidence="1" type="ORF">NDU88_002103</name>
</gene>